<dbReference type="InterPro" id="IPR000086">
    <property type="entry name" value="NUDIX_hydrolase_dom"/>
</dbReference>
<evidence type="ECO:0000313" key="9">
    <source>
        <dbReference type="Proteomes" id="UP000002366"/>
    </source>
</evidence>
<evidence type="ECO:0000256" key="6">
    <source>
        <dbReference type="ARBA" id="ARBA00023211"/>
    </source>
</evidence>
<dbReference type="EMBL" id="CP001997">
    <property type="protein sequence ID" value="ADE56867.1"/>
    <property type="molecule type" value="Genomic_DNA"/>
</dbReference>
<protein>
    <submittedName>
        <fullName evidence="8">NUDIX hydrolase</fullName>
    </submittedName>
</protein>
<reference evidence="8 9" key="1">
    <citation type="journal article" date="2010" name="Stand. Genomic Sci.">
        <title>Complete genome sequence of Aminobacterium colombiense type strain (ALA-1).</title>
        <authorList>
            <person name="Chertkov O."/>
            <person name="Sikorski J."/>
            <person name="Brambilla E."/>
            <person name="Lapidus A."/>
            <person name="Copeland A."/>
            <person name="Glavina Del Rio T."/>
            <person name="Nolan M."/>
            <person name="Lucas S."/>
            <person name="Tice H."/>
            <person name="Cheng J.F."/>
            <person name="Han C."/>
            <person name="Detter J.C."/>
            <person name="Bruce D."/>
            <person name="Tapia R."/>
            <person name="Goodwin L."/>
            <person name="Pitluck S."/>
            <person name="Liolios K."/>
            <person name="Ivanova N."/>
            <person name="Mavromatis K."/>
            <person name="Ovchinnikova G."/>
            <person name="Pati A."/>
            <person name="Chen A."/>
            <person name="Palaniappan K."/>
            <person name="Land M."/>
            <person name="Hauser L."/>
            <person name="Chang Y.J."/>
            <person name="Jeffries C.D."/>
            <person name="Spring S."/>
            <person name="Rohde M."/>
            <person name="Goker M."/>
            <person name="Bristow J."/>
            <person name="Eisen J.A."/>
            <person name="Markowitz V."/>
            <person name="Hugenholtz P."/>
            <person name="Kyrpides N.C."/>
            <person name="Klenk H.P."/>
        </authorList>
    </citation>
    <scope>NUCLEOTIDE SEQUENCE [LARGE SCALE GENOMIC DNA]</scope>
    <source>
        <strain evidence="9">DSM 12261 / ALA-1</strain>
    </source>
</reference>
<dbReference type="GO" id="GO:0010945">
    <property type="term" value="F:coenzyme A diphosphatase activity"/>
    <property type="evidence" value="ECO:0007669"/>
    <property type="project" value="InterPro"/>
</dbReference>
<dbReference type="eggNOG" id="COG1051">
    <property type="taxonomic scope" value="Bacteria"/>
</dbReference>
<dbReference type="SUPFAM" id="SSF55811">
    <property type="entry name" value="Nudix"/>
    <property type="match status" value="1"/>
</dbReference>
<evidence type="ECO:0000256" key="4">
    <source>
        <dbReference type="ARBA" id="ARBA00022801"/>
    </source>
</evidence>
<dbReference type="AlphaFoldDB" id="D5EE85"/>
<dbReference type="PANTHER" id="PTHR12992">
    <property type="entry name" value="NUDIX HYDROLASE"/>
    <property type="match status" value="1"/>
</dbReference>
<keyword evidence="6" id="KW-0464">Manganese</keyword>
<evidence type="ECO:0000256" key="5">
    <source>
        <dbReference type="ARBA" id="ARBA00022842"/>
    </source>
</evidence>
<evidence type="ECO:0000313" key="8">
    <source>
        <dbReference type="EMBL" id="ADE56867.1"/>
    </source>
</evidence>
<comment type="cofactor">
    <cofactor evidence="2">
        <name>Mg(2+)</name>
        <dbReference type="ChEBI" id="CHEBI:18420"/>
    </cofactor>
</comment>
<dbReference type="PROSITE" id="PS51462">
    <property type="entry name" value="NUDIX"/>
    <property type="match status" value="1"/>
</dbReference>
<name>D5EE85_AMICL</name>
<dbReference type="GO" id="GO:0046872">
    <property type="term" value="F:metal ion binding"/>
    <property type="evidence" value="ECO:0007669"/>
    <property type="project" value="UniProtKB-KW"/>
</dbReference>
<dbReference type="CDD" id="cd03426">
    <property type="entry name" value="NUDIX_CoAse_Nudt7"/>
    <property type="match status" value="1"/>
</dbReference>
<dbReference type="Gene3D" id="3.90.79.10">
    <property type="entry name" value="Nucleoside Triphosphate Pyrophosphohydrolase"/>
    <property type="match status" value="1"/>
</dbReference>
<dbReference type="InterPro" id="IPR015797">
    <property type="entry name" value="NUDIX_hydrolase-like_dom_sf"/>
</dbReference>
<dbReference type="HOGENOM" id="CLU_040940_5_3_0"/>
<dbReference type="Proteomes" id="UP000002366">
    <property type="component" value="Chromosome"/>
</dbReference>
<evidence type="ECO:0000256" key="2">
    <source>
        <dbReference type="ARBA" id="ARBA00001946"/>
    </source>
</evidence>
<feature type="domain" description="Nudix hydrolase" evidence="7">
    <location>
        <begin position="29"/>
        <end position="165"/>
    </location>
</feature>
<evidence type="ECO:0000259" key="7">
    <source>
        <dbReference type="PROSITE" id="PS51462"/>
    </source>
</evidence>
<dbReference type="KEGG" id="aco:Amico_0734"/>
<dbReference type="PANTHER" id="PTHR12992:SF11">
    <property type="entry name" value="MITOCHONDRIAL COENZYME A DIPHOSPHATASE NUDT8"/>
    <property type="match status" value="1"/>
</dbReference>
<keyword evidence="3" id="KW-0479">Metal-binding</keyword>
<keyword evidence="9" id="KW-1185">Reference proteome</keyword>
<comment type="cofactor">
    <cofactor evidence="1">
        <name>Mn(2+)</name>
        <dbReference type="ChEBI" id="CHEBI:29035"/>
    </cofactor>
</comment>
<proteinExistence type="predicted"/>
<dbReference type="OrthoDB" id="9802805at2"/>
<gene>
    <name evidence="8" type="ordered locus">Amico_0734</name>
</gene>
<dbReference type="RefSeq" id="WP_013048133.1">
    <property type="nucleotide sequence ID" value="NC_014011.1"/>
</dbReference>
<sequence>MSMNNVTVRNCNIPSSFPSWETVAPSGKGRLSAVLIPLFKTGKKLEILFLERQLNLKHHGGEMCFPGGERERYDKGPLETALRETEEEIGLKRENIRPLYLLDPHRAISSGFTVYPVVGIIVDESLSSSLLIEPKEVASTAFMSLDDIPEVPRSYRLEHGGNVTETPCYDLPNGKVVWGVTAYILRYFITMVRKGEINLCL</sequence>
<keyword evidence="5" id="KW-0460">Magnesium</keyword>
<dbReference type="Pfam" id="PF00293">
    <property type="entry name" value="NUDIX"/>
    <property type="match status" value="1"/>
</dbReference>
<evidence type="ECO:0000256" key="1">
    <source>
        <dbReference type="ARBA" id="ARBA00001936"/>
    </source>
</evidence>
<accession>D5EE85</accession>
<organism evidence="8 9">
    <name type="scientific">Aminobacterium colombiense (strain DSM 12261 / ALA-1)</name>
    <dbReference type="NCBI Taxonomy" id="572547"/>
    <lineage>
        <taxon>Bacteria</taxon>
        <taxon>Thermotogati</taxon>
        <taxon>Synergistota</taxon>
        <taxon>Synergistia</taxon>
        <taxon>Synergistales</taxon>
        <taxon>Aminobacteriaceae</taxon>
        <taxon>Aminobacterium</taxon>
    </lineage>
</organism>
<evidence type="ECO:0000256" key="3">
    <source>
        <dbReference type="ARBA" id="ARBA00022723"/>
    </source>
</evidence>
<dbReference type="InterPro" id="IPR045121">
    <property type="entry name" value="CoAse"/>
</dbReference>
<keyword evidence="4 8" id="KW-0378">Hydrolase</keyword>
<dbReference type="STRING" id="572547.Amico_0734"/>